<keyword evidence="8 11" id="KW-0808">Transferase</keyword>
<dbReference type="GO" id="GO:0004373">
    <property type="term" value="F:alpha-1,4-glucan glucosyltransferase (UDP-glucose donor) activity"/>
    <property type="evidence" value="ECO:0007669"/>
    <property type="project" value="InterPro"/>
</dbReference>
<dbReference type="NCBIfam" id="NF001903">
    <property type="entry name" value="PRK00654.2-2"/>
    <property type="match status" value="1"/>
</dbReference>
<evidence type="ECO:0000256" key="6">
    <source>
        <dbReference type="ARBA" id="ARBA00019935"/>
    </source>
</evidence>
<dbReference type="Pfam" id="PF08323">
    <property type="entry name" value="Glyco_transf_5"/>
    <property type="match status" value="1"/>
</dbReference>
<name>A0A1T4V6W5_9GAMM</name>
<evidence type="ECO:0000256" key="4">
    <source>
        <dbReference type="ARBA" id="ARBA00010281"/>
    </source>
</evidence>
<evidence type="ECO:0000256" key="3">
    <source>
        <dbReference type="ARBA" id="ARBA00004964"/>
    </source>
</evidence>
<dbReference type="STRING" id="83771.SAMN02910357_01763"/>
<dbReference type="UniPathway" id="UPA00164"/>
<keyword evidence="7 11" id="KW-0328">Glycosyltransferase</keyword>
<evidence type="ECO:0000256" key="1">
    <source>
        <dbReference type="ARBA" id="ARBA00001478"/>
    </source>
</evidence>
<dbReference type="InterPro" id="IPR001296">
    <property type="entry name" value="Glyco_trans_1"/>
</dbReference>
<dbReference type="AlphaFoldDB" id="A0A1T4V6W5"/>
<protein>
    <recommendedName>
        <fullName evidence="6 11">Glycogen synthase</fullName>
        <ecNumber evidence="5 11">2.4.1.21</ecNumber>
    </recommendedName>
    <alternativeName>
        <fullName evidence="10 11">Starch [bacterial glycogen] synthase</fullName>
    </alternativeName>
</protein>
<dbReference type="GO" id="GO:0005978">
    <property type="term" value="P:glycogen biosynthetic process"/>
    <property type="evidence" value="ECO:0007669"/>
    <property type="project" value="UniProtKB-UniRule"/>
</dbReference>
<accession>A0A1T4V6W5</accession>
<keyword evidence="9 11" id="KW-0320">Glycogen biosynthesis</keyword>
<dbReference type="PANTHER" id="PTHR45825:SF11">
    <property type="entry name" value="ALPHA AMYLASE DOMAIN-CONTAINING PROTEIN"/>
    <property type="match status" value="1"/>
</dbReference>
<feature type="binding site" evidence="11">
    <location>
        <position position="15"/>
    </location>
    <ligand>
        <name>ADP-alpha-D-glucose</name>
        <dbReference type="ChEBI" id="CHEBI:57498"/>
    </ligand>
</feature>
<comment type="pathway">
    <text evidence="3 11">Glycan biosynthesis; glycogen biosynthesis.</text>
</comment>
<comment type="catalytic activity">
    <reaction evidence="1 11">
        <text>[(1-&gt;4)-alpha-D-glucosyl](n) + ADP-alpha-D-glucose = [(1-&gt;4)-alpha-D-glucosyl](n+1) + ADP + H(+)</text>
        <dbReference type="Rhea" id="RHEA:18189"/>
        <dbReference type="Rhea" id="RHEA-COMP:9584"/>
        <dbReference type="Rhea" id="RHEA-COMP:9587"/>
        <dbReference type="ChEBI" id="CHEBI:15378"/>
        <dbReference type="ChEBI" id="CHEBI:15444"/>
        <dbReference type="ChEBI" id="CHEBI:57498"/>
        <dbReference type="ChEBI" id="CHEBI:456216"/>
        <dbReference type="EC" id="2.4.1.21"/>
    </reaction>
</comment>
<evidence type="ECO:0000256" key="7">
    <source>
        <dbReference type="ARBA" id="ARBA00022676"/>
    </source>
</evidence>
<comment type="similarity">
    <text evidence="4 11">Belongs to the glycosyltransferase 1 family. Bacterial/plant glycogen synthase subfamily.</text>
</comment>
<feature type="domain" description="Glycosyl transferase family 1" evidence="12">
    <location>
        <begin position="296"/>
        <end position="461"/>
    </location>
</feature>
<dbReference type="HAMAP" id="MF_00484">
    <property type="entry name" value="Glycogen_synth"/>
    <property type="match status" value="1"/>
</dbReference>
<dbReference type="PANTHER" id="PTHR45825">
    <property type="entry name" value="GRANULE-BOUND STARCH SYNTHASE 1, CHLOROPLASTIC/AMYLOPLASTIC"/>
    <property type="match status" value="1"/>
</dbReference>
<evidence type="ECO:0000313" key="15">
    <source>
        <dbReference type="Proteomes" id="UP000242432"/>
    </source>
</evidence>
<dbReference type="InterPro" id="IPR013534">
    <property type="entry name" value="Starch_synth_cat_dom"/>
</dbReference>
<evidence type="ECO:0000313" key="14">
    <source>
        <dbReference type="EMBL" id="SKA60281.1"/>
    </source>
</evidence>
<evidence type="ECO:0000256" key="10">
    <source>
        <dbReference type="ARBA" id="ARBA00031722"/>
    </source>
</evidence>
<feature type="domain" description="Starch synthase catalytic" evidence="13">
    <location>
        <begin position="2"/>
        <end position="238"/>
    </location>
</feature>
<evidence type="ECO:0000259" key="13">
    <source>
        <dbReference type="Pfam" id="PF08323"/>
    </source>
</evidence>
<organism evidence="14 15">
    <name type="scientific">Succinivibrio dextrinosolvens DSM 3072</name>
    <dbReference type="NCBI Taxonomy" id="1123324"/>
    <lineage>
        <taxon>Bacteria</taxon>
        <taxon>Pseudomonadati</taxon>
        <taxon>Pseudomonadota</taxon>
        <taxon>Gammaproteobacteria</taxon>
        <taxon>Aeromonadales</taxon>
        <taxon>Succinivibrionaceae</taxon>
        <taxon>Succinivibrio</taxon>
    </lineage>
</organism>
<dbReference type="EC" id="2.4.1.21" evidence="5 11"/>
<dbReference type="SUPFAM" id="SSF53756">
    <property type="entry name" value="UDP-Glycosyltransferase/glycogen phosphorylase"/>
    <property type="match status" value="1"/>
</dbReference>
<evidence type="ECO:0000256" key="11">
    <source>
        <dbReference type="HAMAP-Rule" id="MF_00484"/>
    </source>
</evidence>
<dbReference type="Proteomes" id="UP000242432">
    <property type="component" value="Unassembled WGS sequence"/>
</dbReference>
<evidence type="ECO:0000256" key="9">
    <source>
        <dbReference type="ARBA" id="ARBA00023056"/>
    </source>
</evidence>
<gene>
    <name evidence="11" type="primary">glgA</name>
    <name evidence="14" type="ORF">SAMN02745213_00853</name>
</gene>
<dbReference type="CDD" id="cd03791">
    <property type="entry name" value="GT5_Glycogen_synthase_DULL1-like"/>
    <property type="match status" value="1"/>
</dbReference>
<dbReference type="InterPro" id="IPR011835">
    <property type="entry name" value="GS/SS"/>
</dbReference>
<evidence type="ECO:0000259" key="12">
    <source>
        <dbReference type="Pfam" id="PF00534"/>
    </source>
</evidence>
<evidence type="ECO:0000256" key="2">
    <source>
        <dbReference type="ARBA" id="ARBA00002764"/>
    </source>
</evidence>
<sequence length="486" mass="54836">MKVLLLSSEVADIVKSGGLADVAKALPLELQARGHDVKIVLPCYSIIKGWQDLPIIAEGVLNKSHSDVKLHIPYKVRKAILNSKVEVLLIDCPQYFDRTSMYGDNNEAYGDNGYRYAFFSAAAIETAKIIGFQFDILHCNDWHTGLAPMLLRIKYANDPFFEKSRSVITIHNGAFQGVFDRSQISYLPEISGIYNDKVSQGSFINFLKCGVFYADKINTVSPGYAKELTSYIGGHGMTQNFIDRQMDLSGIINGCDYSDWDPATDQLLRIRYDVNTLDQKILGKYLLQRKLGFEMGDTPMYGMVARLTDQKGIGLLIPILDRFLQHKVQVVIEGTGDPALQKQMEEIANRHPGKMVFKSVYDNMLAHQIEAAADFFLMPSIFEPCGLNQIYSLAYGTLPIVRAVGGLQDTVVDYDTDRENGTGFIFKDPNSEELLSCLRRTLILYLENNAEMKRIKQNAMKVRFNWSDSCVQYEALYKSALQKPKW</sequence>
<dbReference type="RefSeq" id="WP_412556291.1">
    <property type="nucleotide sequence ID" value="NZ_FUXX01000010.1"/>
</dbReference>
<dbReference type="NCBIfam" id="TIGR02095">
    <property type="entry name" value="glgA"/>
    <property type="match status" value="1"/>
</dbReference>
<dbReference type="GO" id="GO:0009011">
    <property type="term" value="F:alpha-1,4-glucan glucosyltransferase (ADP-glucose donor) activity"/>
    <property type="evidence" value="ECO:0007669"/>
    <property type="project" value="UniProtKB-UniRule"/>
</dbReference>
<dbReference type="GO" id="GO:0005829">
    <property type="term" value="C:cytosol"/>
    <property type="evidence" value="ECO:0007669"/>
    <property type="project" value="TreeGrafter"/>
</dbReference>
<reference evidence="15" key="1">
    <citation type="submission" date="2017-02" db="EMBL/GenBank/DDBJ databases">
        <authorList>
            <person name="Varghese N."/>
            <person name="Submissions S."/>
        </authorList>
    </citation>
    <scope>NUCLEOTIDE SEQUENCE [LARGE SCALE GENOMIC DNA]</scope>
    <source>
        <strain evidence="15">DSM 3072</strain>
    </source>
</reference>
<keyword evidence="15" id="KW-1185">Reference proteome</keyword>
<proteinExistence type="inferred from homology"/>
<evidence type="ECO:0000256" key="8">
    <source>
        <dbReference type="ARBA" id="ARBA00022679"/>
    </source>
</evidence>
<comment type="function">
    <text evidence="2 11">Synthesizes alpha-1,4-glucan chains using ADP-glucose.</text>
</comment>
<dbReference type="EMBL" id="FUXX01000010">
    <property type="protein sequence ID" value="SKA60281.1"/>
    <property type="molecule type" value="Genomic_DNA"/>
</dbReference>
<dbReference type="Gene3D" id="3.40.50.2000">
    <property type="entry name" value="Glycogen Phosphorylase B"/>
    <property type="match status" value="2"/>
</dbReference>
<evidence type="ECO:0000256" key="5">
    <source>
        <dbReference type="ARBA" id="ARBA00012588"/>
    </source>
</evidence>
<dbReference type="Pfam" id="PF00534">
    <property type="entry name" value="Glycos_transf_1"/>
    <property type="match status" value="1"/>
</dbReference>